<accession>A0A1V9YAZ0</accession>
<evidence type="ECO:0000313" key="1">
    <source>
        <dbReference type="EMBL" id="OQR82877.1"/>
    </source>
</evidence>
<keyword evidence="2" id="KW-1185">Reference proteome</keyword>
<dbReference type="Proteomes" id="UP000243579">
    <property type="component" value="Unassembled WGS sequence"/>
</dbReference>
<comment type="caution">
    <text evidence="1">The sequence shown here is derived from an EMBL/GenBank/DDBJ whole genome shotgun (WGS) entry which is preliminary data.</text>
</comment>
<dbReference type="OrthoDB" id="78289at2759"/>
<evidence type="ECO:0000313" key="2">
    <source>
        <dbReference type="Proteomes" id="UP000243579"/>
    </source>
</evidence>
<proteinExistence type="predicted"/>
<dbReference type="AlphaFoldDB" id="A0A1V9YAZ0"/>
<dbReference type="EMBL" id="JNBR01002411">
    <property type="protein sequence ID" value="OQR82877.1"/>
    <property type="molecule type" value="Genomic_DNA"/>
</dbReference>
<reference evidence="1 2" key="1">
    <citation type="journal article" date="2014" name="Genome Biol. Evol.">
        <title>The secreted proteins of Achlya hypogyna and Thraustotheca clavata identify the ancestral oomycete secretome and reveal gene acquisitions by horizontal gene transfer.</title>
        <authorList>
            <person name="Misner I."/>
            <person name="Blouin N."/>
            <person name="Leonard G."/>
            <person name="Richards T.A."/>
            <person name="Lane C.E."/>
        </authorList>
    </citation>
    <scope>NUCLEOTIDE SEQUENCE [LARGE SCALE GENOMIC DNA]</scope>
    <source>
        <strain evidence="1 2">ATCC 48635</strain>
    </source>
</reference>
<gene>
    <name evidence="1" type="ORF">ACHHYP_15382</name>
</gene>
<organism evidence="1 2">
    <name type="scientific">Achlya hypogyna</name>
    <name type="common">Oomycete</name>
    <name type="synonym">Protoachlya hypogyna</name>
    <dbReference type="NCBI Taxonomy" id="1202772"/>
    <lineage>
        <taxon>Eukaryota</taxon>
        <taxon>Sar</taxon>
        <taxon>Stramenopiles</taxon>
        <taxon>Oomycota</taxon>
        <taxon>Saprolegniomycetes</taxon>
        <taxon>Saprolegniales</taxon>
        <taxon>Achlyaceae</taxon>
        <taxon>Achlya</taxon>
    </lineage>
</organism>
<name>A0A1V9YAZ0_ACHHY</name>
<sequence>MRVAEARAVVSIVARVCVLSYCSLDCQSNSLYLEFVHKRLRAIMARDESESPSCLPRKKARN</sequence>
<protein>
    <submittedName>
        <fullName evidence="1">Uncharacterized protein</fullName>
    </submittedName>
</protein>